<dbReference type="EMBL" id="JAAIUW010000011">
    <property type="protein sequence ID" value="KAF7808517.1"/>
    <property type="molecule type" value="Genomic_DNA"/>
</dbReference>
<comment type="caution">
    <text evidence="1">The sequence shown here is derived from an EMBL/GenBank/DDBJ whole genome shotgun (WGS) entry which is preliminary data.</text>
</comment>
<dbReference type="AlphaFoldDB" id="A0A834SVH2"/>
<name>A0A834SVH2_9FABA</name>
<evidence type="ECO:0000313" key="1">
    <source>
        <dbReference type="EMBL" id="KAF7808517.1"/>
    </source>
</evidence>
<sequence>MGFLAESWNQMSNMELPKKSSVVWYEWRNPHLTDAKWKGPRLDKRGSDSVLAKSSSKGTEEVKYALQNVPAISSKLGDDNFLPWRMQALATIKGHRLYKYLLGEKHVPQRYLTAKDLESGVYSDDFLFWESQDQLLKVADALAAIGLPVSKHDHIEAILDGLGEDYEGFITSFSMRKDDYNVSEIEALLLAQEARVEKVKKHVENVYANIAQRGFS</sequence>
<accession>A0A834SVH2</accession>
<dbReference type="PANTHER" id="PTHR47481">
    <property type="match status" value="1"/>
</dbReference>
<reference evidence="1" key="1">
    <citation type="submission" date="2020-09" db="EMBL/GenBank/DDBJ databases">
        <title>Genome-Enabled Discovery of Anthraquinone Biosynthesis in Senna tora.</title>
        <authorList>
            <person name="Kang S.-H."/>
            <person name="Pandey R.P."/>
            <person name="Lee C.-M."/>
            <person name="Sim J.-S."/>
            <person name="Jeong J.-T."/>
            <person name="Choi B.-S."/>
            <person name="Jung M."/>
            <person name="Ginzburg D."/>
            <person name="Zhao K."/>
            <person name="Won S.Y."/>
            <person name="Oh T.-J."/>
            <person name="Yu Y."/>
            <person name="Kim N.-H."/>
            <person name="Lee O.R."/>
            <person name="Lee T.-H."/>
            <person name="Bashyal P."/>
            <person name="Kim T.-S."/>
            <person name="Lee W.-H."/>
            <person name="Kawkins C."/>
            <person name="Kim C.-K."/>
            <person name="Kim J.S."/>
            <person name="Ahn B.O."/>
            <person name="Rhee S.Y."/>
            <person name="Sohng J.K."/>
        </authorList>
    </citation>
    <scope>NUCLEOTIDE SEQUENCE</scope>
    <source>
        <tissue evidence="1">Leaf</tissue>
    </source>
</reference>
<dbReference type="PANTHER" id="PTHR47481:SF31">
    <property type="entry name" value="OS01G0873500 PROTEIN"/>
    <property type="match status" value="1"/>
</dbReference>
<gene>
    <name evidence="1" type="ORF">G2W53_035260</name>
</gene>
<organism evidence="1 2">
    <name type="scientific">Senna tora</name>
    <dbReference type="NCBI Taxonomy" id="362788"/>
    <lineage>
        <taxon>Eukaryota</taxon>
        <taxon>Viridiplantae</taxon>
        <taxon>Streptophyta</taxon>
        <taxon>Embryophyta</taxon>
        <taxon>Tracheophyta</taxon>
        <taxon>Spermatophyta</taxon>
        <taxon>Magnoliopsida</taxon>
        <taxon>eudicotyledons</taxon>
        <taxon>Gunneridae</taxon>
        <taxon>Pentapetalae</taxon>
        <taxon>rosids</taxon>
        <taxon>fabids</taxon>
        <taxon>Fabales</taxon>
        <taxon>Fabaceae</taxon>
        <taxon>Caesalpinioideae</taxon>
        <taxon>Cassia clade</taxon>
        <taxon>Senna</taxon>
    </lineage>
</organism>
<proteinExistence type="predicted"/>
<dbReference type="Proteomes" id="UP000634136">
    <property type="component" value="Unassembled WGS sequence"/>
</dbReference>
<dbReference type="OrthoDB" id="1436778at2759"/>
<keyword evidence="2" id="KW-1185">Reference proteome</keyword>
<dbReference type="Pfam" id="PF14223">
    <property type="entry name" value="Retrotran_gag_2"/>
    <property type="match status" value="1"/>
</dbReference>
<evidence type="ECO:0000313" key="2">
    <source>
        <dbReference type="Proteomes" id="UP000634136"/>
    </source>
</evidence>
<protein>
    <submittedName>
        <fullName evidence="1">Retrovirus-related Pol polyprotein from transposon RE1</fullName>
    </submittedName>
</protein>